<protein>
    <submittedName>
        <fullName evidence="2">Uncharacterized protein</fullName>
    </submittedName>
</protein>
<name>A0A2T3YWG1_TRIA4</name>
<keyword evidence="1" id="KW-0472">Membrane</keyword>
<dbReference type="Proteomes" id="UP000240493">
    <property type="component" value="Unassembled WGS sequence"/>
</dbReference>
<evidence type="ECO:0000313" key="3">
    <source>
        <dbReference type="Proteomes" id="UP000240493"/>
    </source>
</evidence>
<proteinExistence type="predicted"/>
<keyword evidence="1" id="KW-1133">Transmembrane helix</keyword>
<keyword evidence="3" id="KW-1185">Reference proteome</keyword>
<gene>
    <name evidence="2" type="ORF">M441DRAFT_61583</name>
</gene>
<accession>A0A2T3YWG1</accession>
<evidence type="ECO:0000313" key="2">
    <source>
        <dbReference type="EMBL" id="PTB36864.1"/>
    </source>
</evidence>
<keyword evidence="1" id="KW-0812">Transmembrane</keyword>
<feature type="transmembrane region" description="Helical" evidence="1">
    <location>
        <begin position="53"/>
        <end position="73"/>
    </location>
</feature>
<reference evidence="2 3" key="1">
    <citation type="submission" date="2016-07" db="EMBL/GenBank/DDBJ databases">
        <title>Multiple horizontal gene transfer events from other fungi enriched the ability of initially mycotrophic Trichoderma (Ascomycota) to feed on dead plant biomass.</title>
        <authorList>
            <consortium name="DOE Joint Genome Institute"/>
            <person name="Aerts A."/>
            <person name="Atanasova L."/>
            <person name="Chenthamara K."/>
            <person name="Zhang J."/>
            <person name="Grujic M."/>
            <person name="Henrissat B."/>
            <person name="Kuo A."/>
            <person name="Salamov A."/>
            <person name="Lipzen A."/>
            <person name="Labutti K."/>
            <person name="Barry K."/>
            <person name="Miao Y."/>
            <person name="Rahimi M.J."/>
            <person name="Shen Q."/>
            <person name="Grigoriev I.V."/>
            <person name="Kubicek C.P."/>
            <person name="Druzhinina I.S."/>
        </authorList>
    </citation>
    <scope>NUCLEOTIDE SEQUENCE [LARGE SCALE GENOMIC DNA]</scope>
    <source>
        <strain evidence="2 3">CBS 433.97</strain>
    </source>
</reference>
<sequence>MGSFVLSDLAGESRALVPFQPCIAGILNSSYGLACDELCACQLSIAHTRPLSVLGAALGAVPYAMALSVAVCVRS</sequence>
<evidence type="ECO:0000256" key="1">
    <source>
        <dbReference type="SAM" id="Phobius"/>
    </source>
</evidence>
<dbReference type="EMBL" id="KZ679269">
    <property type="protein sequence ID" value="PTB36864.1"/>
    <property type="molecule type" value="Genomic_DNA"/>
</dbReference>
<dbReference type="AlphaFoldDB" id="A0A2T3YWG1"/>
<organism evidence="2 3">
    <name type="scientific">Trichoderma asperellum (strain ATCC 204424 / CBS 433.97 / NBRC 101777)</name>
    <dbReference type="NCBI Taxonomy" id="1042311"/>
    <lineage>
        <taxon>Eukaryota</taxon>
        <taxon>Fungi</taxon>
        <taxon>Dikarya</taxon>
        <taxon>Ascomycota</taxon>
        <taxon>Pezizomycotina</taxon>
        <taxon>Sordariomycetes</taxon>
        <taxon>Hypocreomycetidae</taxon>
        <taxon>Hypocreales</taxon>
        <taxon>Hypocreaceae</taxon>
        <taxon>Trichoderma</taxon>
    </lineage>
</organism>